<keyword evidence="3" id="KW-1185">Reference proteome</keyword>
<evidence type="ECO:0000313" key="3">
    <source>
        <dbReference type="Proteomes" id="UP000749559"/>
    </source>
</evidence>
<proteinExistence type="predicted"/>
<comment type="caution">
    <text evidence="2">The sequence shown here is derived from an EMBL/GenBank/DDBJ whole genome shotgun (WGS) entry which is preliminary data.</text>
</comment>
<evidence type="ECO:0000256" key="1">
    <source>
        <dbReference type="SAM" id="MobiDB-lite"/>
    </source>
</evidence>
<dbReference type="AlphaFoldDB" id="A0A8S4PVC5"/>
<organism evidence="2 3">
    <name type="scientific">Owenia fusiformis</name>
    <name type="common">Polychaete worm</name>
    <dbReference type="NCBI Taxonomy" id="6347"/>
    <lineage>
        <taxon>Eukaryota</taxon>
        <taxon>Metazoa</taxon>
        <taxon>Spiralia</taxon>
        <taxon>Lophotrochozoa</taxon>
        <taxon>Annelida</taxon>
        <taxon>Polychaeta</taxon>
        <taxon>Sedentaria</taxon>
        <taxon>Canalipalpata</taxon>
        <taxon>Sabellida</taxon>
        <taxon>Oweniida</taxon>
        <taxon>Oweniidae</taxon>
        <taxon>Owenia</taxon>
    </lineage>
</organism>
<accession>A0A8S4PVC5</accession>
<dbReference type="PANTHER" id="PTHR35558:SF1">
    <property type="entry name" value="ENDONUCLEASE_EXONUCLEASE_PHOSPHATASE DOMAIN-CONTAINING PROTEIN"/>
    <property type="match status" value="1"/>
</dbReference>
<protein>
    <submittedName>
        <fullName evidence="2">Uncharacterized protein</fullName>
    </submittedName>
</protein>
<evidence type="ECO:0000313" key="2">
    <source>
        <dbReference type="EMBL" id="CAH1797985.1"/>
    </source>
</evidence>
<dbReference type="EMBL" id="CAIIXF020000010">
    <property type="protein sequence ID" value="CAH1797985.1"/>
    <property type="molecule type" value="Genomic_DNA"/>
</dbReference>
<sequence length="170" mass="18727">GMGQGFNPNPVMGQGPVFHQGIQNQGMFGQGINPMGQWPGQDQGQGIGQNLGMGQGNVPVQNWVGGLLQPGPWRPDQLGMVTQGNTNFLMFTGNQLDTHISDSVRQKIIKNEYVDLKTLLVKTDSNQEFKYVTENEEGEERLVLKPIEAKAKIASISDWQAAFYVFMTVC</sequence>
<feature type="non-terminal residue" evidence="2">
    <location>
        <position position="1"/>
    </location>
</feature>
<dbReference type="OrthoDB" id="6063244at2759"/>
<gene>
    <name evidence="2" type="ORF">OFUS_LOCUS22184</name>
</gene>
<name>A0A8S4PVC5_OWEFU</name>
<dbReference type="Proteomes" id="UP000749559">
    <property type="component" value="Unassembled WGS sequence"/>
</dbReference>
<reference evidence="2" key="1">
    <citation type="submission" date="2022-03" db="EMBL/GenBank/DDBJ databases">
        <authorList>
            <person name="Martin C."/>
        </authorList>
    </citation>
    <scope>NUCLEOTIDE SEQUENCE</scope>
</reference>
<feature type="region of interest" description="Disordered" evidence="1">
    <location>
        <begin position="1"/>
        <end position="35"/>
    </location>
</feature>
<dbReference type="PANTHER" id="PTHR35558">
    <property type="entry name" value="SGNH_HYDRO DOMAIN-CONTAINING PROTEIN"/>
    <property type="match status" value="1"/>
</dbReference>